<dbReference type="HOGENOM" id="CLU_297627_0_0_1"/>
<reference evidence="3" key="3">
    <citation type="submission" date="2015-06" db="UniProtKB">
        <authorList>
            <consortium name="EnsemblProtists"/>
        </authorList>
    </citation>
    <scope>IDENTIFICATION</scope>
</reference>
<dbReference type="AlphaFoldDB" id="L1J9V3"/>
<dbReference type="PaxDb" id="55529-EKX44884"/>
<organism evidence="2">
    <name type="scientific">Guillardia theta (strain CCMP2712)</name>
    <name type="common">Cryptophyte</name>
    <dbReference type="NCBI Taxonomy" id="905079"/>
    <lineage>
        <taxon>Eukaryota</taxon>
        <taxon>Cryptophyceae</taxon>
        <taxon>Pyrenomonadales</taxon>
        <taxon>Geminigeraceae</taxon>
        <taxon>Guillardia</taxon>
    </lineage>
</organism>
<feature type="compositionally biased region" description="Basic and acidic residues" evidence="1">
    <location>
        <begin position="498"/>
        <end position="511"/>
    </location>
</feature>
<feature type="compositionally biased region" description="Basic and acidic residues" evidence="1">
    <location>
        <begin position="437"/>
        <end position="447"/>
    </location>
</feature>
<feature type="compositionally biased region" description="Basic and acidic residues" evidence="1">
    <location>
        <begin position="1"/>
        <end position="26"/>
    </location>
</feature>
<feature type="compositionally biased region" description="Basic and acidic residues" evidence="1">
    <location>
        <begin position="977"/>
        <end position="990"/>
    </location>
</feature>
<dbReference type="Gene3D" id="1.25.10.10">
    <property type="entry name" value="Leucine-rich Repeat Variant"/>
    <property type="match status" value="1"/>
</dbReference>
<dbReference type="RefSeq" id="XP_005831864.1">
    <property type="nucleotide sequence ID" value="XM_005831807.1"/>
</dbReference>
<feature type="compositionally biased region" description="Basic and acidic residues" evidence="1">
    <location>
        <begin position="200"/>
        <end position="215"/>
    </location>
</feature>
<feature type="compositionally biased region" description="Basic and acidic residues" evidence="1">
    <location>
        <begin position="172"/>
        <end position="191"/>
    </location>
</feature>
<dbReference type="EMBL" id="JH993002">
    <property type="protein sequence ID" value="EKX44884.1"/>
    <property type="molecule type" value="Genomic_DNA"/>
</dbReference>
<feature type="compositionally biased region" description="Basic and acidic residues" evidence="1">
    <location>
        <begin position="554"/>
        <end position="583"/>
    </location>
</feature>
<feature type="compositionally biased region" description="Gly residues" evidence="1">
    <location>
        <begin position="631"/>
        <end position="645"/>
    </location>
</feature>
<dbReference type="InterPro" id="IPR011989">
    <property type="entry name" value="ARM-like"/>
</dbReference>
<evidence type="ECO:0000313" key="4">
    <source>
        <dbReference type="Proteomes" id="UP000011087"/>
    </source>
</evidence>
<keyword evidence="4" id="KW-1185">Reference proteome</keyword>
<feature type="compositionally biased region" description="Low complexity" evidence="1">
    <location>
        <begin position="312"/>
        <end position="335"/>
    </location>
</feature>
<reference evidence="4" key="2">
    <citation type="submission" date="2012-11" db="EMBL/GenBank/DDBJ databases">
        <authorList>
            <person name="Kuo A."/>
            <person name="Curtis B.A."/>
            <person name="Tanifuji G."/>
            <person name="Burki F."/>
            <person name="Gruber A."/>
            <person name="Irimia M."/>
            <person name="Maruyama S."/>
            <person name="Arias M.C."/>
            <person name="Ball S.G."/>
            <person name="Gile G.H."/>
            <person name="Hirakawa Y."/>
            <person name="Hopkins J.F."/>
            <person name="Rensing S.A."/>
            <person name="Schmutz J."/>
            <person name="Symeonidi A."/>
            <person name="Elias M."/>
            <person name="Eveleigh R.J."/>
            <person name="Herman E.K."/>
            <person name="Klute M.J."/>
            <person name="Nakayama T."/>
            <person name="Obornik M."/>
            <person name="Reyes-Prieto A."/>
            <person name="Armbrust E.V."/>
            <person name="Aves S.J."/>
            <person name="Beiko R.G."/>
            <person name="Coutinho P."/>
            <person name="Dacks J.B."/>
            <person name="Durnford D.G."/>
            <person name="Fast N.M."/>
            <person name="Green B.R."/>
            <person name="Grisdale C."/>
            <person name="Hempe F."/>
            <person name="Henrissat B."/>
            <person name="Hoppner M.P."/>
            <person name="Ishida K.-I."/>
            <person name="Kim E."/>
            <person name="Koreny L."/>
            <person name="Kroth P.G."/>
            <person name="Liu Y."/>
            <person name="Malik S.-B."/>
            <person name="Maier U.G."/>
            <person name="McRose D."/>
            <person name="Mock T."/>
            <person name="Neilson J.A."/>
            <person name="Onodera N.T."/>
            <person name="Poole A.M."/>
            <person name="Pritham E.J."/>
            <person name="Richards T.A."/>
            <person name="Rocap G."/>
            <person name="Roy S.W."/>
            <person name="Sarai C."/>
            <person name="Schaack S."/>
            <person name="Shirato S."/>
            <person name="Slamovits C.H."/>
            <person name="Spencer D.F."/>
            <person name="Suzuki S."/>
            <person name="Worden A.Z."/>
            <person name="Zauner S."/>
            <person name="Barry K."/>
            <person name="Bell C."/>
            <person name="Bharti A.K."/>
            <person name="Crow J.A."/>
            <person name="Grimwood J."/>
            <person name="Kramer R."/>
            <person name="Lindquist E."/>
            <person name="Lucas S."/>
            <person name="Salamov A."/>
            <person name="McFadden G.I."/>
            <person name="Lane C.E."/>
            <person name="Keeling P.J."/>
            <person name="Gray M.W."/>
            <person name="Grigoriev I.V."/>
            <person name="Archibald J.M."/>
        </authorList>
    </citation>
    <scope>NUCLEOTIDE SEQUENCE</scope>
    <source>
        <strain evidence="4">CCMP2712</strain>
    </source>
</reference>
<feature type="compositionally biased region" description="Polar residues" evidence="1">
    <location>
        <begin position="950"/>
        <end position="961"/>
    </location>
</feature>
<accession>L1J9V3</accession>
<sequence length="1012" mass="103931">MSVKEEDGGGDPGGRKSLGDDAKTEEITGDASEQAVPAKTNDASEAMNKDAVTEGANGGQEREDGVEARGGEIDNSGSDSKAVGLVNHGGGDEDELQKQAQESEQEKEDGADQSRQAGDVQGEGAHAEPEQRQAKHGASKQEEEMKGGARQTGQEEKAAKAFEQEGSGSKQSLDRNLEDHSAVENHSKAEDINSSGNQEKQAKEAILEQTAKDGQPEQQFESRIAIQAGGETEMNGEVGGKQKEVNGEVGKPTEAAGLDGRRGEKGEDESGMQPGGGEEEQDNGDKGNVGTAAVTGVEGSKSGELVEKQEGEAAAAGAAGTEALSAAAAAASATGPEKQEEVKATEEAGKAEQTAAGTGSGNAGSKSEGGADKQEGEAAATGTGRKEVGDVARSQHSLPVGETVMHGGGEAAATGAAGTEALSAAAAAAAAEVGKQEEVKAPEEAGKAEQTAAVTGVEGSKSGELVEKQEGEAAAAGAAGTEALSAAAAAAASATGPEKQEEVKAPEEAGKAEQTAAGTGSGNHEEAVGAGNAGSKSEGGADKQEGEAAATGTGRKEEDKDEIVGKAEKPDGVAGVEQEKQEEAAVVGEQVGGEKDGAATGMKAAGEGKEEEAAAAGIVKEDISSGAVDETGGGNEQVGGDVVAGGKGGELVSGVDKGGVEERAEDLSESLRQGWMSSIDSLDEFHIQGSLQMLLLQKLGSILLLLVAFDQHLQLSSISVQDLSHLISLLGLQKEEEEVERLFDDLKREEEGATEGAAGLPPLDLRDLTVLLSSPILKLQLAAAKRIYELIGGLAHHDLSMQEKAGKQARLIQYISRLCFSSEQSEACYISLLVLAELTHANPANSTRLLAVPGLMRRIVRLLDPNRRVGDLTIPRTAARILSNLLTQSGDKKTSSSSSSLSSDAWSVVQSIDPSAVHRALVILSSPSSRSQPPKSSLQGGQKIGRGADSSFSWEGSNLQRDSLPLKSTAGSRARWLRQEKVSARAELVRSPRRQAPFLGSGQRMRAHTSRR</sequence>
<dbReference type="EnsemblProtists" id="EKX44884">
    <property type="protein sequence ID" value="EKX44884"/>
    <property type="gene ID" value="GUITHDRAFT_139490"/>
</dbReference>
<reference evidence="2 4" key="1">
    <citation type="journal article" date="2012" name="Nature">
        <title>Algal genomes reveal evolutionary mosaicism and the fate of nucleomorphs.</title>
        <authorList>
            <consortium name="DOE Joint Genome Institute"/>
            <person name="Curtis B.A."/>
            <person name="Tanifuji G."/>
            <person name="Burki F."/>
            <person name="Gruber A."/>
            <person name="Irimia M."/>
            <person name="Maruyama S."/>
            <person name="Arias M.C."/>
            <person name="Ball S.G."/>
            <person name="Gile G.H."/>
            <person name="Hirakawa Y."/>
            <person name="Hopkins J.F."/>
            <person name="Kuo A."/>
            <person name="Rensing S.A."/>
            <person name="Schmutz J."/>
            <person name="Symeonidi A."/>
            <person name="Elias M."/>
            <person name="Eveleigh R.J."/>
            <person name="Herman E.K."/>
            <person name="Klute M.J."/>
            <person name="Nakayama T."/>
            <person name="Obornik M."/>
            <person name="Reyes-Prieto A."/>
            <person name="Armbrust E.V."/>
            <person name="Aves S.J."/>
            <person name="Beiko R.G."/>
            <person name="Coutinho P."/>
            <person name="Dacks J.B."/>
            <person name="Durnford D.G."/>
            <person name="Fast N.M."/>
            <person name="Green B.R."/>
            <person name="Grisdale C.J."/>
            <person name="Hempel F."/>
            <person name="Henrissat B."/>
            <person name="Hoppner M.P."/>
            <person name="Ishida K."/>
            <person name="Kim E."/>
            <person name="Koreny L."/>
            <person name="Kroth P.G."/>
            <person name="Liu Y."/>
            <person name="Malik S.B."/>
            <person name="Maier U.G."/>
            <person name="McRose D."/>
            <person name="Mock T."/>
            <person name="Neilson J.A."/>
            <person name="Onodera N.T."/>
            <person name="Poole A.M."/>
            <person name="Pritham E.J."/>
            <person name="Richards T.A."/>
            <person name="Rocap G."/>
            <person name="Roy S.W."/>
            <person name="Sarai C."/>
            <person name="Schaack S."/>
            <person name="Shirato S."/>
            <person name="Slamovits C.H."/>
            <person name="Spencer D.F."/>
            <person name="Suzuki S."/>
            <person name="Worden A.Z."/>
            <person name="Zauner S."/>
            <person name="Barry K."/>
            <person name="Bell C."/>
            <person name="Bharti A.K."/>
            <person name="Crow J.A."/>
            <person name="Grimwood J."/>
            <person name="Kramer R."/>
            <person name="Lindquist E."/>
            <person name="Lucas S."/>
            <person name="Salamov A."/>
            <person name="McFadden G.I."/>
            <person name="Lane C.E."/>
            <person name="Keeling P.J."/>
            <person name="Gray M.W."/>
            <person name="Grigoriev I.V."/>
            <person name="Archibald J.M."/>
        </authorList>
    </citation>
    <scope>NUCLEOTIDE SEQUENCE</scope>
    <source>
        <strain evidence="2 4">CCMP2712</strain>
    </source>
</reference>
<gene>
    <name evidence="2" type="ORF">GUITHDRAFT_139490</name>
</gene>
<dbReference type="OMA" id="TADHING"/>
<protein>
    <submittedName>
        <fullName evidence="2 3">Uncharacterized protein</fullName>
    </submittedName>
</protein>
<feature type="compositionally biased region" description="Basic and acidic residues" evidence="1">
    <location>
        <begin position="60"/>
        <end position="72"/>
    </location>
</feature>
<feature type="compositionally biased region" description="Low complexity" evidence="1">
    <location>
        <begin position="925"/>
        <end position="937"/>
    </location>
</feature>
<feature type="region of interest" description="Disordered" evidence="1">
    <location>
        <begin position="925"/>
        <end position="1012"/>
    </location>
</feature>
<dbReference type="GeneID" id="17301417"/>
<evidence type="ECO:0000256" key="1">
    <source>
        <dbReference type="SAM" id="MobiDB-lite"/>
    </source>
</evidence>
<feature type="compositionally biased region" description="Basic and acidic residues" evidence="1">
    <location>
        <begin position="337"/>
        <end position="350"/>
    </location>
</feature>
<dbReference type="InterPro" id="IPR016024">
    <property type="entry name" value="ARM-type_fold"/>
</dbReference>
<feature type="region of interest" description="Disordered" evidence="1">
    <location>
        <begin position="1"/>
        <end position="418"/>
    </location>
</feature>
<dbReference type="KEGG" id="gtt:GUITHDRAFT_139490"/>
<evidence type="ECO:0000313" key="2">
    <source>
        <dbReference type="EMBL" id="EKX44884.1"/>
    </source>
</evidence>
<proteinExistence type="predicted"/>
<name>L1J9V3_GUITC</name>
<evidence type="ECO:0000313" key="3">
    <source>
        <dbReference type="EnsemblProtists" id="EKX44884"/>
    </source>
</evidence>
<feature type="compositionally biased region" description="Basic and acidic residues" evidence="1">
    <location>
        <begin position="125"/>
        <end position="163"/>
    </location>
</feature>
<dbReference type="STRING" id="905079.L1J9V3"/>
<feature type="region of interest" description="Disordered" evidence="1">
    <location>
        <begin position="437"/>
        <end position="615"/>
    </location>
</feature>
<dbReference type="SUPFAM" id="SSF48371">
    <property type="entry name" value="ARM repeat"/>
    <property type="match status" value="1"/>
</dbReference>
<feature type="region of interest" description="Disordered" evidence="1">
    <location>
        <begin position="626"/>
        <end position="645"/>
    </location>
</feature>
<feature type="compositionally biased region" description="Low complexity" evidence="1">
    <location>
        <begin position="472"/>
        <end position="496"/>
    </location>
</feature>
<dbReference type="Proteomes" id="UP000011087">
    <property type="component" value="Unassembled WGS sequence"/>
</dbReference>